<name>A0ABX4MK99_9HYPH</name>
<sequence length="231" mass="27022">MTTNIKVLIPHSNMKHYNNNKNILNYTSDWFRTKLYNNITLSSICLESLNTIVERIDLSIFNNYVVLRTNLNKNNARDIEFKWYVRTNNEDIELLAFKSHINKAIHETFISNYEFMKVKLSSLLCISVSNPNETIISFDVKDLLKCLTNKGTISKAMITNQSNLQWSLKYNLEHKVKEYINQVNIVDDLVEQYDRMKRRLLVEVNLPWLIAKQWKVSLSDKEGLGVDAVVT</sequence>
<evidence type="ECO:0000313" key="2">
    <source>
        <dbReference type="Proteomes" id="UP000229529"/>
    </source>
</evidence>
<reference evidence="1" key="1">
    <citation type="submission" date="2017-09" db="EMBL/GenBank/DDBJ databases">
        <authorList>
            <person name="Campbell M.A."/>
            <person name="Lukasik P."/>
            <person name="Simon C."/>
            <person name="McCutcheon J.P."/>
        </authorList>
    </citation>
    <scope>NUCLEOTIDE SEQUENCE [LARGE SCALE GENOMIC DNA]</scope>
    <source>
        <strain evidence="1">ALECUR</strain>
    </source>
</reference>
<keyword evidence="2" id="KW-1185">Reference proteome</keyword>
<proteinExistence type="predicted"/>
<dbReference type="Proteomes" id="UP000229529">
    <property type="component" value="Unassembled WGS sequence"/>
</dbReference>
<organism evidence="1 2">
    <name type="scientific">Candidatus Hodgkinia cicadicola</name>
    <dbReference type="NCBI Taxonomy" id="573658"/>
    <lineage>
        <taxon>Bacteria</taxon>
        <taxon>Pseudomonadati</taxon>
        <taxon>Pseudomonadota</taxon>
        <taxon>Alphaproteobacteria</taxon>
        <taxon>Hyphomicrobiales</taxon>
        <taxon>Candidatus Hodgkinia</taxon>
    </lineage>
</organism>
<evidence type="ECO:0000313" key="1">
    <source>
        <dbReference type="EMBL" id="PIM96217.1"/>
    </source>
</evidence>
<accession>A0ABX4MK99</accession>
<dbReference type="EMBL" id="NXGS01000115">
    <property type="protein sequence ID" value="PIM96217.1"/>
    <property type="molecule type" value="Genomic_DNA"/>
</dbReference>
<comment type="caution">
    <text evidence="1">The sequence shown here is derived from an EMBL/GenBank/DDBJ whole genome shotgun (WGS) entry which is preliminary data.</text>
</comment>
<gene>
    <name evidence="1" type="ORF">alecur_176</name>
</gene>
<protein>
    <submittedName>
        <fullName evidence="1">Uncharacterized protein</fullName>
    </submittedName>
</protein>